<evidence type="ECO:0000313" key="2">
    <source>
        <dbReference type="EMBL" id="EFO89101.1"/>
    </source>
</evidence>
<dbReference type="EMBL" id="DS268550">
    <property type="protein sequence ID" value="EFO89101.1"/>
    <property type="molecule type" value="Genomic_DNA"/>
</dbReference>
<dbReference type="InParanoid" id="E3N7Q0"/>
<reference evidence="2" key="1">
    <citation type="submission" date="2007-07" db="EMBL/GenBank/DDBJ databases">
        <title>PCAP assembly of the Caenorhabditis remanei genome.</title>
        <authorList>
            <consortium name="The Caenorhabditis remanei Sequencing Consortium"/>
            <person name="Wilson R.K."/>
        </authorList>
    </citation>
    <scope>NUCLEOTIDE SEQUENCE [LARGE SCALE GENOMIC DNA]</scope>
    <source>
        <strain evidence="2">PB4641</strain>
    </source>
</reference>
<keyword evidence="1" id="KW-0175">Coiled coil</keyword>
<evidence type="ECO:0000256" key="1">
    <source>
        <dbReference type="SAM" id="Coils"/>
    </source>
</evidence>
<name>E3N7Q0_CAERE</name>
<dbReference type="HOGENOM" id="CLU_2415381_0_0_1"/>
<evidence type="ECO:0000313" key="3">
    <source>
        <dbReference type="Proteomes" id="UP000008281"/>
    </source>
</evidence>
<keyword evidence="3" id="KW-1185">Reference proteome</keyword>
<protein>
    <submittedName>
        <fullName evidence="2">Uncharacterized protein</fullName>
    </submittedName>
</protein>
<dbReference type="AlphaFoldDB" id="E3N7Q0"/>
<proteinExistence type="predicted"/>
<dbReference type="Proteomes" id="UP000008281">
    <property type="component" value="Unassembled WGS sequence"/>
</dbReference>
<gene>
    <name evidence="2" type="ORF">CRE_14912</name>
</gene>
<organism evidence="3">
    <name type="scientific">Caenorhabditis remanei</name>
    <name type="common">Caenorhabditis vulgaris</name>
    <dbReference type="NCBI Taxonomy" id="31234"/>
    <lineage>
        <taxon>Eukaryota</taxon>
        <taxon>Metazoa</taxon>
        <taxon>Ecdysozoa</taxon>
        <taxon>Nematoda</taxon>
        <taxon>Chromadorea</taxon>
        <taxon>Rhabditida</taxon>
        <taxon>Rhabditina</taxon>
        <taxon>Rhabditomorpha</taxon>
        <taxon>Rhabditoidea</taxon>
        <taxon>Rhabditidae</taxon>
        <taxon>Peloderinae</taxon>
        <taxon>Caenorhabditis</taxon>
    </lineage>
</organism>
<accession>E3N7Q0</accession>
<sequence length="92" mass="10987">MDCFLLFNVNGMDYGLFTRSTRVRYSQHWNGRKEDANELVDELVKAREQIRMRDELIESLRNQLKATQLKKDETVQFKNNTLQENKSSNILY</sequence>
<feature type="coiled-coil region" evidence="1">
    <location>
        <begin position="33"/>
        <end position="63"/>
    </location>
</feature>